<reference evidence="1 2" key="1">
    <citation type="submission" date="2019-05" db="EMBL/GenBank/DDBJ databases">
        <title>Another draft genome of Portunus trituberculatus and its Hox gene families provides insights of decapod evolution.</title>
        <authorList>
            <person name="Jeong J.-H."/>
            <person name="Song I."/>
            <person name="Kim S."/>
            <person name="Choi T."/>
            <person name="Kim D."/>
            <person name="Ryu S."/>
            <person name="Kim W."/>
        </authorList>
    </citation>
    <scope>NUCLEOTIDE SEQUENCE [LARGE SCALE GENOMIC DNA]</scope>
    <source>
        <tissue evidence="1">Muscle</tissue>
    </source>
</reference>
<proteinExistence type="predicted"/>
<name>A0A5B7I3S3_PORTR</name>
<evidence type="ECO:0000313" key="2">
    <source>
        <dbReference type="Proteomes" id="UP000324222"/>
    </source>
</evidence>
<protein>
    <submittedName>
        <fullName evidence="1">Uncharacterized protein</fullName>
    </submittedName>
</protein>
<dbReference type="AlphaFoldDB" id="A0A5B7I3S3"/>
<keyword evidence="2" id="KW-1185">Reference proteome</keyword>
<gene>
    <name evidence="1" type="ORF">E2C01_074625</name>
</gene>
<organism evidence="1 2">
    <name type="scientific">Portunus trituberculatus</name>
    <name type="common">Swimming crab</name>
    <name type="synonym">Neptunus trituberculatus</name>
    <dbReference type="NCBI Taxonomy" id="210409"/>
    <lineage>
        <taxon>Eukaryota</taxon>
        <taxon>Metazoa</taxon>
        <taxon>Ecdysozoa</taxon>
        <taxon>Arthropoda</taxon>
        <taxon>Crustacea</taxon>
        <taxon>Multicrustacea</taxon>
        <taxon>Malacostraca</taxon>
        <taxon>Eumalacostraca</taxon>
        <taxon>Eucarida</taxon>
        <taxon>Decapoda</taxon>
        <taxon>Pleocyemata</taxon>
        <taxon>Brachyura</taxon>
        <taxon>Eubrachyura</taxon>
        <taxon>Portunoidea</taxon>
        <taxon>Portunidae</taxon>
        <taxon>Portuninae</taxon>
        <taxon>Portunus</taxon>
    </lineage>
</organism>
<sequence length="60" mass="7082">MDVNARRFRLSESRSNVRQVCDMGDETVEHAMVECMRYARDRNEMMHLLIQMPGLAVERP</sequence>
<dbReference type="EMBL" id="VSRR010052891">
    <property type="protein sequence ID" value="MPC80061.1"/>
    <property type="molecule type" value="Genomic_DNA"/>
</dbReference>
<comment type="caution">
    <text evidence="1">The sequence shown here is derived from an EMBL/GenBank/DDBJ whole genome shotgun (WGS) entry which is preliminary data.</text>
</comment>
<dbReference type="Proteomes" id="UP000324222">
    <property type="component" value="Unassembled WGS sequence"/>
</dbReference>
<evidence type="ECO:0000313" key="1">
    <source>
        <dbReference type="EMBL" id="MPC80061.1"/>
    </source>
</evidence>
<accession>A0A5B7I3S3</accession>